<reference evidence="2" key="1">
    <citation type="submission" date="2016-01" db="EMBL/GenBank/DDBJ databases">
        <authorList>
            <person name="Peeters C."/>
        </authorList>
    </citation>
    <scope>NUCLEOTIDE SEQUENCE [LARGE SCALE GENOMIC DNA]</scope>
    <source>
        <strain evidence="2">LMG 29326</strain>
    </source>
</reference>
<comment type="caution">
    <text evidence="2">The sequence shown here is derived from an EMBL/GenBank/DDBJ whole genome shotgun (WGS) entry which is preliminary data.</text>
</comment>
<dbReference type="AlphaFoldDB" id="A0A158C2U4"/>
<dbReference type="RefSeq" id="WP_087047322.1">
    <property type="nucleotide sequence ID" value="NZ_FCOB02000018.1"/>
</dbReference>
<gene>
    <name evidence="2" type="ORF">AWB83_03938</name>
</gene>
<keyword evidence="3" id="KW-1185">Reference proteome</keyword>
<dbReference type="SUPFAM" id="SSF54909">
    <property type="entry name" value="Dimeric alpha+beta barrel"/>
    <property type="match status" value="2"/>
</dbReference>
<accession>A0A158C2U4</accession>
<dbReference type="InterPro" id="IPR011008">
    <property type="entry name" value="Dimeric_a/b-barrel"/>
</dbReference>
<dbReference type="Proteomes" id="UP000054978">
    <property type="component" value="Unassembled WGS sequence"/>
</dbReference>
<feature type="domain" description="NIPSNAP" evidence="1">
    <location>
        <begin position="4"/>
        <end position="99"/>
    </location>
</feature>
<dbReference type="InterPro" id="IPR012577">
    <property type="entry name" value="NIPSNAP"/>
</dbReference>
<sequence>MLIEHRAYTLRLGTTESFWDAQRERGADGLRPIVERLIGAFAARSGATDQIVSLYRYDSFEDWQVRLLGLYGQADLQSYFRAVRTLIVCQETKFLVPAPLPDLAVHWGNGRDWLPKVGPVFAAPRALSVVEELTLSLVAGGVPECWKAFREHGLHDDSIVASGLFGVFSTIAGTLNQVLLYRCFPDFEAWSAYRKRLGESSCWKGILHSLAPLTVDATTKLLEPSRVADMSPLFEAP</sequence>
<proteinExistence type="predicted"/>
<evidence type="ECO:0000313" key="2">
    <source>
        <dbReference type="EMBL" id="SAK76642.1"/>
    </source>
</evidence>
<dbReference type="OrthoDB" id="8905985at2"/>
<dbReference type="Gene3D" id="3.30.70.100">
    <property type="match status" value="2"/>
</dbReference>
<protein>
    <recommendedName>
        <fullName evidence="1">NIPSNAP domain-containing protein</fullName>
    </recommendedName>
</protein>
<dbReference type="Pfam" id="PF07978">
    <property type="entry name" value="NIPSNAP"/>
    <property type="match status" value="2"/>
</dbReference>
<evidence type="ECO:0000313" key="3">
    <source>
        <dbReference type="Proteomes" id="UP000054978"/>
    </source>
</evidence>
<feature type="domain" description="NIPSNAP" evidence="1">
    <location>
        <begin position="133"/>
        <end position="222"/>
    </location>
</feature>
<evidence type="ECO:0000259" key="1">
    <source>
        <dbReference type="Pfam" id="PF07978"/>
    </source>
</evidence>
<dbReference type="EMBL" id="FCOB02000018">
    <property type="protein sequence ID" value="SAK76642.1"/>
    <property type="molecule type" value="Genomic_DNA"/>
</dbReference>
<organism evidence="2 3">
    <name type="scientific">Caballeronia ptereochthonis</name>
    <dbReference type="NCBI Taxonomy" id="1777144"/>
    <lineage>
        <taxon>Bacteria</taxon>
        <taxon>Pseudomonadati</taxon>
        <taxon>Pseudomonadota</taxon>
        <taxon>Betaproteobacteria</taxon>
        <taxon>Burkholderiales</taxon>
        <taxon>Burkholderiaceae</taxon>
        <taxon>Caballeronia</taxon>
    </lineage>
</organism>
<dbReference type="STRING" id="1777144.AWB83_03938"/>
<name>A0A158C2U4_9BURK</name>